<organism evidence="2">
    <name type="scientific">Tanacetum cinerariifolium</name>
    <name type="common">Dalmatian daisy</name>
    <name type="synonym">Chrysanthemum cinerariifolium</name>
    <dbReference type="NCBI Taxonomy" id="118510"/>
    <lineage>
        <taxon>Eukaryota</taxon>
        <taxon>Viridiplantae</taxon>
        <taxon>Streptophyta</taxon>
        <taxon>Embryophyta</taxon>
        <taxon>Tracheophyta</taxon>
        <taxon>Spermatophyta</taxon>
        <taxon>Magnoliopsida</taxon>
        <taxon>eudicotyledons</taxon>
        <taxon>Gunneridae</taxon>
        <taxon>Pentapetalae</taxon>
        <taxon>asterids</taxon>
        <taxon>campanulids</taxon>
        <taxon>Asterales</taxon>
        <taxon>Asteraceae</taxon>
        <taxon>Asteroideae</taxon>
        <taxon>Anthemideae</taxon>
        <taxon>Anthemidinae</taxon>
        <taxon>Tanacetum</taxon>
    </lineage>
</organism>
<dbReference type="Gene3D" id="2.40.70.10">
    <property type="entry name" value="Acid Proteases"/>
    <property type="match status" value="1"/>
</dbReference>
<feature type="region of interest" description="Disordered" evidence="1">
    <location>
        <begin position="149"/>
        <end position="183"/>
    </location>
</feature>
<comment type="caution">
    <text evidence="2">The sequence shown here is derived from an EMBL/GenBank/DDBJ whole genome shotgun (WGS) entry which is preliminary data.</text>
</comment>
<evidence type="ECO:0000256" key="1">
    <source>
        <dbReference type="SAM" id="MobiDB-lite"/>
    </source>
</evidence>
<gene>
    <name evidence="2" type="ORF">Tci_032447</name>
</gene>
<dbReference type="AlphaFoldDB" id="A0A6L2LHD7"/>
<protein>
    <submittedName>
        <fullName evidence="2">Integrase, catalytic region, zinc finger, CCHC-type, peptidase aspartic, catalytic</fullName>
    </submittedName>
</protein>
<reference evidence="2" key="1">
    <citation type="journal article" date="2019" name="Sci. Rep.">
        <title>Draft genome of Tanacetum cinerariifolium, the natural source of mosquito coil.</title>
        <authorList>
            <person name="Yamashiro T."/>
            <person name="Shiraishi A."/>
            <person name="Satake H."/>
            <person name="Nakayama K."/>
        </authorList>
    </citation>
    <scope>NUCLEOTIDE SEQUENCE</scope>
</reference>
<dbReference type="InterPro" id="IPR021109">
    <property type="entry name" value="Peptidase_aspartic_dom_sf"/>
</dbReference>
<proteinExistence type="predicted"/>
<name>A0A6L2LHD7_TANCI</name>
<sequence>MTLNVAWKFPRKLVSTTHLHVRKEWEARGSLRTKEQGISMMPPTLGKINQALTKDELKHSQTHKINQSPSTPLGGPYKEWNQKPVKVVLPEISLPRIHKELNKNLSAPKHVNFINSIVILSINSDPKEDDISLSNEHDHKLGNMIRRGKEVKEQGKEEDEIETDEEVEEKFKEEEGDEDDENFNSFPTMKELSHHEWLLKNPRHPWTNARIRTGGLNNIKISCIIGHFFTKHAYIDLESPISVMSRHQYNQIMTYEHRSRWKPSNPNKINNFVGRVRHLKIFIGSFAYECDFMILEETTSIIDLHLGEMVFGRPFIDETGLVYNEEEGTVMFEEDDEKITFQMPHTMEIFKQKKHMGLSTDSIPLSAYEENFGHGRTHYYQSLLIKDKYKQDEGDRRGIRHLMRLEKEMMDNKGEVTKAHLLEDKQIPSVGVFDEVSFIHFLGSFNLLNRAFMPKIVNGISKYVKAKSSRGNKKEWKPTRRVFSSVGHRWLPTAGNVTISRVYYVEGIGHNLFSVGQLCDSDFEVAFRKSKNSSHKSKAEDTSIFCICLRYNKTPYELMHGKKLDLSYLHAFGSLCYPTNDSEDLGKLKAKANIGLVPNPNPQTPYVSPTKNEWDLKFQLMFDEYFNPSQIVVSLVQAVLVLRHVDPTSLPSSTFIDKDAPLASISPNQALEQSLIISQVVEESPQPTLYDNPSSNKSSTSKESSKGNTSPKTSKTRKSIHAEETVEEATHEVVMDVEEPTQEKAKNNVDQPQSKDALKTSKIPNKDLFKQPTRPSTPYPKWNIVQTISDEP</sequence>
<evidence type="ECO:0000313" key="2">
    <source>
        <dbReference type="EMBL" id="GEU60469.1"/>
    </source>
</evidence>
<feature type="compositionally biased region" description="Low complexity" evidence="1">
    <location>
        <begin position="694"/>
        <end position="710"/>
    </location>
</feature>
<dbReference type="EMBL" id="BKCJ010004340">
    <property type="protein sequence ID" value="GEU60469.1"/>
    <property type="molecule type" value="Genomic_DNA"/>
</dbReference>
<feature type="region of interest" description="Disordered" evidence="1">
    <location>
        <begin position="684"/>
        <end position="781"/>
    </location>
</feature>
<feature type="compositionally biased region" description="Acidic residues" evidence="1">
    <location>
        <begin position="156"/>
        <end position="182"/>
    </location>
</feature>
<feature type="compositionally biased region" description="Basic and acidic residues" evidence="1">
    <location>
        <begin position="720"/>
        <end position="734"/>
    </location>
</feature>
<feature type="compositionally biased region" description="Basic and acidic residues" evidence="1">
    <location>
        <begin position="756"/>
        <end position="769"/>
    </location>
</feature>
<accession>A0A6L2LHD7</accession>